<evidence type="ECO:0000256" key="1">
    <source>
        <dbReference type="SAM" id="Phobius"/>
    </source>
</evidence>
<keyword evidence="1" id="KW-0472">Membrane</keyword>
<name>A0A9J6PCY7_9PROT</name>
<evidence type="ECO:0000313" key="2">
    <source>
        <dbReference type="EMBL" id="MCP1336441.1"/>
    </source>
</evidence>
<feature type="transmembrane region" description="Helical" evidence="1">
    <location>
        <begin position="111"/>
        <end position="132"/>
    </location>
</feature>
<dbReference type="Proteomes" id="UP001055804">
    <property type="component" value="Unassembled WGS sequence"/>
</dbReference>
<dbReference type="AlphaFoldDB" id="A0A9J6PCY7"/>
<keyword evidence="3" id="KW-1185">Reference proteome</keyword>
<dbReference type="InterPro" id="IPR018723">
    <property type="entry name" value="DUF2254_membrane"/>
</dbReference>
<feature type="transmembrane region" description="Helical" evidence="1">
    <location>
        <begin position="138"/>
        <end position="162"/>
    </location>
</feature>
<feature type="transmembrane region" description="Helical" evidence="1">
    <location>
        <begin position="63"/>
        <end position="90"/>
    </location>
</feature>
<evidence type="ECO:0000313" key="3">
    <source>
        <dbReference type="Proteomes" id="UP001055804"/>
    </source>
</evidence>
<protein>
    <submittedName>
        <fullName evidence="2">DUF2254 domain-containing protein</fullName>
    </submittedName>
</protein>
<proteinExistence type="predicted"/>
<keyword evidence="1" id="KW-0812">Transmembrane</keyword>
<dbReference type="EMBL" id="JAMZFT010000002">
    <property type="protein sequence ID" value="MCP1336441.1"/>
    <property type="molecule type" value="Genomic_DNA"/>
</dbReference>
<dbReference type="RefSeq" id="WP_269332400.1">
    <property type="nucleotide sequence ID" value="NZ_JAMZFT010000002.1"/>
</dbReference>
<gene>
    <name evidence="2" type="ORF">NJQ99_08490</name>
</gene>
<comment type="caution">
    <text evidence="2">The sequence shown here is derived from an EMBL/GenBank/DDBJ whole genome shotgun (WGS) entry which is preliminary data.</text>
</comment>
<reference evidence="2" key="1">
    <citation type="submission" date="2022-06" db="EMBL/GenBank/DDBJ databases">
        <title>Isolation and Genomics of Futiania mangrovii gen. nov., sp. nov., a Rare and Metabolically-versatile member in the Class Alphaproteobacteria.</title>
        <authorList>
            <person name="Liu L."/>
            <person name="Huang W.-C."/>
            <person name="Pan J."/>
            <person name="Li J."/>
            <person name="Huang Y."/>
            <person name="Du H."/>
            <person name="Liu Y."/>
            <person name="Li M."/>
        </authorList>
    </citation>
    <scope>NUCLEOTIDE SEQUENCE</scope>
    <source>
        <strain evidence="2">FT118</strain>
    </source>
</reference>
<dbReference type="Pfam" id="PF10011">
    <property type="entry name" value="DUF2254"/>
    <property type="match status" value="1"/>
</dbReference>
<accession>A0A9J6PCY7</accession>
<organism evidence="2 3">
    <name type="scientific">Futiania mangrovi</name>
    <dbReference type="NCBI Taxonomy" id="2959716"/>
    <lineage>
        <taxon>Bacteria</taxon>
        <taxon>Pseudomonadati</taxon>
        <taxon>Pseudomonadota</taxon>
        <taxon>Alphaproteobacteria</taxon>
        <taxon>Futianiales</taxon>
        <taxon>Futianiaceae</taxon>
        <taxon>Futiania</taxon>
    </lineage>
</organism>
<keyword evidence="1" id="KW-1133">Transmembrane helix</keyword>
<sequence length="468" mass="49891">MRAWLSATWQAIRSSYWFVPSLMSLVAVALALALITADRRLPGVAAHAFGIFAAHGPEGARALLTTVASSMIGIAGVTFSILIAAVAFAAGQFGPRILTTFMRDRANQLSLGTFIATFVYGLVTLAAVQGAGAGETAFVPRLAILGGLGLGIGSLAMLIHFLHHAPRSIHVSHVVAELGLDLLDGLRHRFPARIGTGAQEGPDESVIPGRLAEDARPVRALQPGYVAALSEQALMECANRHDLVIRLVRRPGDFVSRGHALAYVWPGRRIDPEASGGDEAESIVRAVREAFATAHTRTPEQDSGLLADQLVEIAARALSPGINDPFSAMAALDWLSAALTHVVRAAPPSPWRTDSRGQLRVIARPDTFEGLADSVFGRLRPYFERDRNAALHMMAVLADLMMAAPDVGARRHLLRHGEALRDGARIALAHPADVAEVNRRAAVLRDLLDPARNGQRLSDGPHWAGGSA</sequence>